<proteinExistence type="predicted"/>
<dbReference type="Proteomes" id="UP000307602">
    <property type="component" value="Unassembled WGS sequence"/>
</dbReference>
<name>A0A4S1DYV6_9FLAO</name>
<gene>
    <name evidence="3" type="ORF">EM932_09945</name>
</gene>
<feature type="chain" id="PRO_5020566094" description="Polysaccharide lyase 14 domain-containing protein" evidence="1">
    <location>
        <begin position="23"/>
        <end position="295"/>
    </location>
</feature>
<organism evidence="3 4">
    <name type="scientific">Flavivirga rizhaonensis</name>
    <dbReference type="NCBI Taxonomy" id="2559571"/>
    <lineage>
        <taxon>Bacteria</taxon>
        <taxon>Pseudomonadati</taxon>
        <taxon>Bacteroidota</taxon>
        <taxon>Flavobacteriia</taxon>
        <taxon>Flavobacteriales</taxon>
        <taxon>Flavobacteriaceae</taxon>
        <taxon>Flavivirga</taxon>
    </lineage>
</organism>
<evidence type="ECO:0000259" key="2">
    <source>
        <dbReference type="Pfam" id="PF21294"/>
    </source>
</evidence>
<sequence length="295" mass="32901">MKINALKLFVLVLFGLVLSSCEKESSIDYETDQVLSEEILEEEPDQNQQSKFTNGKSWVGFNWPAGPYTRSRANSDFGDTGSISNTELNRLSITTGTQLSVKLLKNSTGSNGGQFAKIPIQRSTNAYTLKYRIKFPSNFEWGLGGKIPGLSGGAAYSGCTGSQARSKGDGWTSRIMWTKPLDGSAPHFYPYIYYSAMTGNCGNKFNKRYNIVKNKWYSVEMYVKMNTGTNSNGILRIKINGTTLINQTNMKWVTKNAGREIDGMMFGVYRGGNDSNWWVSKDTNILFDSFQLIKG</sequence>
<dbReference type="PANTHER" id="PTHR40124:SF1">
    <property type="entry name" value="DISAGGREGATASE RELATED REPEAT PROTEIN"/>
    <property type="match status" value="1"/>
</dbReference>
<protein>
    <recommendedName>
        <fullName evidence="2">Polysaccharide lyase 14 domain-containing protein</fullName>
    </recommendedName>
</protein>
<feature type="signal peptide" evidence="1">
    <location>
        <begin position="1"/>
        <end position="22"/>
    </location>
</feature>
<evidence type="ECO:0000256" key="1">
    <source>
        <dbReference type="SAM" id="SignalP"/>
    </source>
</evidence>
<comment type="caution">
    <text evidence="3">The sequence shown here is derived from an EMBL/GenBank/DDBJ whole genome shotgun (WGS) entry which is preliminary data.</text>
</comment>
<dbReference type="EMBL" id="SRSO01000011">
    <property type="protein sequence ID" value="TGV02742.1"/>
    <property type="molecule type" value="Genomic_DNA"/>
</dbReference>
<reference evidence="3 4" key="1">
    <citation type="submission" date="2019-04" db="EMBL/GenBank/DDBJ databases">
        <authorList>
            <person name="Liu A."/>
        </authorList>
    </citation>
    <scope>NUCLEOTIDE SEQUENCE [LARGE SCALE GENOMIC DNA]</scope>
    <source>
        <strain evidence="3 4">RZ03</strain>
    </source>
</reference>
<evidence type="ECO:0000313" key="3">
    <source>
        <dbReference type="EMBL" id="TGV02742.1"/>
    </source>
</evidence>
<keyword evidence="1" id="KW-0732">Signal</keyword>
<evidence type="ECO:0000313" key="4">
    <source>
        <dbReference type="Proteomes" id="UP000307602"/>
    </source>
</evidence>
<dbReference type="OrthoDB" id="1329056at2"/>
<accession>A0A4S1DYV6</accession>
<dbReference type="PANTHER" id="PTHR40124">
    <property type="match status" value="1"/>
</dbReference>
<feature type="domain" description="Polysaccharide lyase 14" evidence="2">
    <location>
        <begin position="101"/>
        <end position="290"/>
    </location>
</feature>
<dbReference type="PROSITE" id="PS51257">
    <property type="entry name" value="PROKAR_LIPOPROTEIN"/>
    <property type="match status" value="1"/>
</dbReference>
<dbReference type="AlphaFoldDB" id="A0A4S1DYV6"/>
<keyword evidence="4" id="KW-1185">Reference proteome</keyword>
<dbReference type="Pfam" id="PF21294">
    <property type="entry name" value="Polysacc_lyase_14"/>
    <property type="match status" value="1"/>
</dbReference>
<dbReference type="InterPro" id="IPR048958">
    <property type="entry name" value="Polysacc_lyase_14"/>
</dbReference>
<dbReference type="RefSeq" id="WP_135877032.1">
    <property type="nucleotide sequence ID" value="NZ_SRSO01000011.1"/>
</dbReference>
<dbReference type="Gene3D" id="2.60.120.200">
    <property type="match status" value="1"/>
</dbReference>